<keyword evidence="8" id="KW-0520">NAD</keyword>
<keyword evidence="6" id="KW-0862">Zinc</keyword>
<dbReference type="Proteomes" id="UP000825935">
    <property type="component" value="Chromosome 29"/>
</dbReference>
<evidence type="ECO:0000256" key="10">
    <source>
        <dbReference type="ARBA" id="ARBA00049489"/>
    </source>
</evidence>
<dbReference type="EMBL" id="CM035434">
    <property type="protein sequence ID" value="KAH7292321.1"/>
    <property type="molecule type" value="Genomic_DNA"/>
</dbReference>
<evidence type="ECO:0000313" key="13">
    <source>
        <dbReference type="Proteomes" id="UP000825935"/>
    </source>
</evidence>
<evidence type="ECO:0000256" key="1">
    <source>
        <dbReference type="ARBA" id="ARBA00001947"/>
    </source>
</evidence>
<dbReference type="OMA" id="YIAGPNH"/>
<comment type="caution">
    <text evidence="12">The sequence shown here is derived from an EMBL/GenBank/DDBJ whole genome shotgun (WGS) entry which is preliminary data.</text>
</comment>
<dbReference type="OrthoDB" id="1703565at2759"/>
<evidence type="ECO:0000256" key="3">
    <source>
        <dbReference type="ARBA" id="ARBA00012965"/>
    </source>
</evidence>
<dbReference type="NCBIfam" id="TIGR00069">
    <property type="entry name" value="hisD"/>
    <property type="match status" value="1"/>
</dbReference>
<evidence type="ECO:0000313" key="12">
    <source>
        <dbReference type="EMBL" id="KAH7292321.1"/>
    </source>
</evidence>
<keyword evidence="13" id="KW-1185">Reference proteome</keyword>
<protein>
    <recommendedName>
        <fullName evidence="3">histidinol dehydrogenase</fullName>
        <ecNumber evidence="3">1.1.1.23</ecNumber>
    </recommendedName>
</protein>
<dbReference type="InterPro" id="IPR001692">
    <property type="entry name" value="Histidinol_DH_CS"/>
</dbReference>
<keyword evidence="7" id="KW-0560">Oxidoreductase</keyword>
<keyword evidence="9" id="KW-0368">Histidine biosynthesis</keyword>
<evidence type="ECO:0000256" key="9">
    <source>
        <dbReference type="ARBA" id="ARBA00023102"/>
    </source>
</evidence>
<dbReference type="AlphaFoldDB" id="A0A8T2R976"/>
<name>A0A8T2R976_CERRI</name>
<comment type="similarity">
    <text evidence="11">Belongs to the histidinol dehydrogenase family.</text>
</comment>
<keyword evidence="5" id="KW-0479">Metal-binding</keyword>
<gene>
    <name evidence="12" type="ORF">KP509_29G061700</name>
</gene>
<dbReference type="Gene3D" id="1.20.5.1300">
    <property type="match status" value="1"/>
</dbReference>
<dbReference type="GO" id="GO:0009570">
    <property type="term" value="C:chloroplast stroma"/>
    <property type="evidence" value="ECO:0007669"/>
    <property type="project" value="TreeGrafter"/>
</dbReference>
<dbReference type="GO" id="GO:0046872">
    <property type="term" value="F:metal ion binding"/>
    <property type="evidence" value="ECO:0007669"/>
    <property type="project" value="UniProtKB-KW"/>
</dbReference>
<sequence>MVIASLWSSSCSSYSISTPASSFSQHYSKVLRQTSLYCRLPTVPSGSWKRLFLKSFSTRIEAVTTLGIDMKTYKLSELSDVELKGLKDRPRIDFSSIFKIVGPIVEDVKNRGDAAVMDYTERFDGVKLDTVLERVEDLPDPQLDADVKAAFDVAYDNIHAFHAAQKKTNELEVENMPGVRCRRVARAISAVGLYVPGGTAVLPSTALMLAVPAQIAGCETVIVATPPRKDGSICPEVLYCAKKAGVTFILKAGGAQAVAAMAWGTDTCPKVDKILGPGNQFVTAAKMLLQNSEAMISIDMPAGPSEVLVIADRTANPCHVAADLLSQAEHGEDSQVVLVGVGDIDFESIKSELRQQCKELPRGDTAEKALNHSYILLVPDMAEACAFSNLYAPEHLIINVEDAEKWLDHINNAGSVFLGRWTPESVGDYASGTNHVLPTYGYAKMYGGVSLDSFTKHMTVQSLTEEGLKTLGPSVAKMAEVEGLDAHKRAVTIRLKDITMRV</sequence>
<dbReference type="HAMAP" id="MF_01024">
    <property type="entry name" value="HisD"/>
    <property type="match status" value="1"/>
</dbReference>
<dbReference type="CDD" id="cd06572">
    <property type="entry name" value="Histidinol_dh"/>
    <property type="match status" value="1"/>
</dbReference>
<dbReference type="PRINTS" id="PR00083">
    <property type="entry name" value="HOLDHDRGNASE"/>
</dbReference>
<dbReference type="PROSITE" id="PS00611">
    <property type="entry name" value="HISOL_DEHYDROGENASE"/>
    <property type="match status" value="1"/>
</dbReference>
<dbReference type="FunFam" id="3.40.50.1980:FF:000001">
    <property type="entry name" value="Histidinol dehydrogenase"/>
    <property type="match status" value="1"/>
</dbReference>
<dbReference type="GO" id="GO:0000105">
    <property type="term" value="P:L-histidine biosynthetic process"/>
    <property type="evidence" value="ECO:0007669"/>
    <property type="project" value="UniProtKB-KW"/>
</dbReference>
<evidence type="ECO:0000256" key="6">
    <source>
        <dbReference type="ARBA" id="ARBA00022833"/>
    </source>
</evidence>
<dbReference type="GO" id="GO:0004399">
    <property type="term" value="F:histidinol dehydrogenase activity"/>
    <property type="evidence" value="ECO:0007669"/>
    <property type="project" value="UniProtKB-EC"/>
</dbReference>
<evidence type="ECO:0000256" key="2">
    <source>
        <dbReference type="ARBA" id="ARBA00004940"/>
    </source>
</evidence>
<accession>A0A8T2R976</accession>
<evidence type="ECO:0000256" key="8">
    <source>
        <dbReference type="ARBA" id="ARBA00023027"/>
    </source>
</evidence>
<keyword evidence="4" id="KW-0028">Amino-acid biosynthesis</keyword>
<dbReference type="Pfam" id="PF00815">
    <property type="entry name" value="Histidinol_dh"/>
    <property type="match status" value="1"/>
</dbReference>
<dbReference type="FunFam" id="3.40.50.1980:FF:000019">
    <property type="entry name" value="Histidinol dehydrogenase, chloroplastic"/>
    <property type="match status" value="1"/>
</dbReference>
<comment type="pathway">
    <text evidence="2">Amino-acid biosynthesis; L-histidine biosynthesis; L-histidine from 5-phospho-alpha-D-ribose 1-diphosphate: step 9/9.</text>
</comment>
<comment type="catalytic activity">
    <reaction evidence="10">
        <text>L-histidinol + 2 NAD(+) + H2O = L-histidine + 2 NADH + 3 H(+)</text>
        <dbReference type="Rhea" id="RHEA:20641"/>
        <dbReference type="ChEBI" id="CHEBI:15377"/>
        <dbReference type="ChEBI" id="CHEBI:15378"/>
        <dbReference type="ChEBI" id="CHEBI:57540"/>
        <dbReference type="ChEBI" id="CHEBI:57595"/>
        <dbReference type="ChEBI" id="CHEBI:57699"/>
        <dbReference type="ChEBI" id="CHEBI:57945"/>
        <dbReference type="EC" id="1.1.1.23"/>
    </reaction>
</comment>
<proteinExistence type="inferred from homology"/>
<evidence type="ECO:0000256" key="4">
    <source>
        <dbReference type="ARBA" id="ARBA00022605"/>
    </source>
</evidence>
<comment type="cofactor">
    <cofactor evidence="1">
        <name>Zn(2+)</name>
        <dbReference type="ChEBI" id="CHEBI:29105"/>
    </cofactor>
</comment>
<dbReference type="EC" id="1.1.1.23" evidence="3"/>
<dbReference type="SUPFAM" id="SSF53720">
    <property type="entry name" value="ALDH-like"/>
    <property type="match status" value="1"/>
</dbReference>
<evidence type="ECO:0000256" key="11">
    <source>
        <dbReference type="RuleBase" id="RU004175"/>
    </source>
</evidence>
<evidence type="ECO:0000256" key="7">
    <source>
        <dbReference type="ARBA" id="ARBA00023002"/>
    </source>
</evidence>
<dbReference type="GO" id="GO:0051287">
    <property type="term" value="F:NAD binding"/>
    <property type="evidence" value="ECO:0007669"/>
    <property type="project" value="InterPro"/>
</dbReference>
<dbReference type="PANTHER" id="PTHR21256">
    <property type="entry name" value="HISTIDINOL DEHYDROGENASE HDH"/>
    <property type="match status" value="1"/>
</dbReference>
<dbReference type="FunFam" id="1.20.5.1300:FF:000002">
    <property type="entry name" value="Histidinol dehydrogenase, chloroplastic"/>
    <property type="match status" value="1"/>
</dbReference>
<reference evidence="12" key="1">
    <citation type="submission" date="2021-08" db="EMBL/GenBank/DDBJ databases">
        <title>WGS assembly of Ceratopteris richardii.</title>
        <authorList>
            <person name="Marchant D.B."/>
            <person name="Chen G."/>
            <person name="Jenkins J."/>
            <person name="Shu S."/>
            <person name="Leebens-Mack J."/>
            <person name="Grimwood J."/>
            <person name="Schmutz J."/>
            <person name="Soltis P."/>
            <person name="Soltis D."/>
            <person name="Chen Z.-H."/>
        </authorList>
    </citation>
    <scope>NUCLEOTIDE SEQUENCE</scope>
    <source>
        <strain evidence="12">Whitten #5841</strain>
        <tissue evidence="12">Leaf</tissue>
    </source>
</reference>
<dbReference type="InterPro" id="IPR016161">
    <property type="entry name" value="Ald_DH/histidinol_DH"/>
</dbReference>
<dbReference type="Gene3D" id="3.40.50.1980">
    <property type="entry name" value="Nitrogenase molybdenum iron protein domain"/>
    <property type="match status" value="2"/>
</dbReference>
<dbReference type="PANTHER" id="PTHR21256:SF2">
    <property type="entry name" value="HISTIDINE BIOSYNTHESIS TRIFUNCTIONAL PROTEIN"/>
    <property type="match status" value="1"/>
</dbReference>
<dbReference type="GO" id="GO:0005829">
    <property type="term" value="C:cytosol"/>
    <property type="evidence" value="ECO:0007669"/>
    <property type="project" value="TreeGrafter"/>
</dbReference>
<dbReference type="InterPro" id="IPR012131">
    <property type="entry name" value="Hstdl_DH"/>
</dbReference>
<evidence type="ECO:0000256" key="5">
    <source>
        <dbReference type="ARBA" id="ARBA00022723"/>
    </source>
</evidence>
<organism evidence="12 13">
    <name type="scientific">Ceratopteris richardii</name>
    <name type="common">Triangle waterfern</name>
    <dbReference type="NCBI Taxonomy" id="49495"/>
    <lineage>
        <taxon>Eukaryota</taxon>
        <taxon>Viridiplantae</taxon>
        <taxon>Streptophyta</taxon>
        <taxon>Embryophyta</taxon>
        <taxon>Tracheophyta</taxon>
        <taxon>Polypodiopsida</taxon>
        <taxon>Polypodiidae</taxon>
        <taxon>Polypodiales</taxon>
        <taxon>Pteridineae</taxon>
        <taxon>Pteridaceae</taxon>
        <taxon>Parkerioideae</taxon>
        <taxon>Ceratopteris</taxon>
    </lineage>
</organism>